<feature type="region of interest" description="Disordered" evidence="1">
    <location>
        <begin position="56"/>
        <end position="77"/>
    </location>
</feature>
<sequence length="129" mass="13996">MQEPRRHSHIDANPVSLDLYASKPSTFAIPTHANSCQFTAVLDPCSVATLSPPTQSPLVTLPAMPDTGTERDGSESDRTRRIAEAAHSHTKSLGADLQIGLGADLKVYTQIRHSSPCFCFHITFSTSYI</sequence>
<reference evidence="2 3" key="1">
    <citation type="journal article" date="2022" name="bioRxiv">
        <title>Genomics of Preaxostyla Flagellates Illuminates Evolutionary Transitions and the Path Towards Mitochondrial Loss.</title>
        <authorList>
            <person name="Novak L.V.F."/>
            <person name="Treitli S.C."/>
            <person name="Pyrih J."/>
            <person name="Halakuc P."/>
            <person name="Pipaliya S.V."/>
            <person name="Vacek V."/>
            <person name="Brzon O."/>
            <person name="Soukal P."/>
            <person name="Eme L."/>
            <person name="Dacks J.B."/>
            <person name="Karnkowska A."/>
            <person name="Elias M."/>
            <person name="Hampl V."/>
        </authorList>
    </citation>
    <scope>NUCLEOTIDE SEQUENCE [LARGE SCALE GENOMIC DNA]</scope>
    <source>
        <strain evidence="2">NAU3</strain>
        <tissue evidence="2">Gut</tissue>
    </source>
</reference>
<organism evidence="2 3">
    <name type="scientific">Blattamonas nauphoetae</name>
    <dbReference type="NCBI Taxonomy" id="2049346"/>
    <lineage>
        <taxon>Eukaryota</taxon>
        <taxon>Metamonada</taxon>
        <taxon>Preaxostyla</taxon>
        <taxon>Oxymonadida</taxon>
        <taxon>Blattamonas</taxon>
    </lineage>
</organism>
<dbReference type="Proteomes" id="UP001281761">
    <property type="component" value="Unassembled WGS sequence"/>
</dbReference>
<feature type="compositionally biased region" description="Basic and acidic residues" evidence="1">
    <location>
        <begin position="68"/>
        <end position="77"/>
    </location>
</feature>
<comment type="caution">
    <text evidence="2">The sequence shown here is derived from an EMBL/GenBank/DDBJ whole genome shotgun (WGS) entry which is preliminary data.</text>
</comment>
<keyword evidence="3" id="KW-1185">Reference proteome</keyword>
<protein>
    <submittedName>
        <fullName evidence="2">Uncharacterized protein</fullName>
    </submittedName>
</protein>
<accession>A0ABQ9X553</accession>
<dbReference type="EMBL" id="JARBJD010000216">
    <property type="protein sequence ID" value="KAK2946904.1"/>
    <property type="molecule type" value="Genomic_DNA"/>
</dbReference>
<evidence type="ECO:0000313" key="2">
    <source>
        <dbReference type="EMBL" id="KAK2946904.1"/>
    </source>
</evidence>
<name>A0ABQ9X553_9EUKA</name>
<evidence type="ECO:0000256" key="1">
    <source>
        <dbReference type="SAM" id="MobiDB-lite"/>
    </source>
</evidence>
<gene>
    <name evidence="2" type="ORF">BLNAU_18203</name>
</gene>
<proteinExistence type="predicted"/>
<evidence type="ECO:0000313" key="3">
    <source>
        <dbReference type="Proteomes" id="UP001281761"/>
    </source>
</evidence>